<keyword evidence="3" id="KW-1185">Reference proteome</keyword>
<name>A0ABT2EG99_9GAMM</name>
<evidence type="ECO:0000313" key="3">
    <source>
        <dbReference type="Proteomes" id="UP001165542"/>
    </source>
</evidence>
<protein>
    <recommendedName>
        <fullName evidence="4">ATPase</fullName>
    </recommendedName>
</protein>
<reference evidence="2" key="1">
    <citation type="submission" date="2021-11" db="EMBL/GenBank/DDBJ databases">
        <title>Halomonas sp., isolated from a coastal aquaculture zone in Dongshan Bay.</title>
        <authorList>
            <person name="Lin W."/>
        </authorList>
    </citation>
    <scope>NUCLEOTIDE SEQUENCE</scope>
    <source>
        <strain evidence="2">Yzlin-01</strain>
    </source>
</reference>
<dbReference type="EMBL" id="JAJISC010000007">
    <property type="protein sequence ID" value="MCS2610617.1"/>
    <property type="molecule type" value="Genomic_DNA"/>
</dbReference>
<dbReference type="Proteomes" id="UP001165542">
    <property type="component" value="Unassembled WGS sequence"/>
</dbReference>
<dbReference type="RefSeq" id="WP_259037106.1">
    <property type="nucleotide sequence ID" value="NZ_JAJISC010000007.1"/>
</dbReference>
<sequence length="276" mass="30900">MPDSAPDRIVPEVGQSVTAQHLRQRRGPSLWPLWLVVILIIALLGASAAALWWERERMNEELRSMSGEVSNMHARLESGDLESDDTLAYMQAQMTTLFQEQEQLATTIRDIRDEVYRVLPDADDTASSDTVAALAEQIERLTQQASLRDGQLAALASSLDALERSGDTEREMLAERLASMSTQLDAGRNAVSEQQKDLDARLNQIDQRIDERVATLEERLDEELATLSADASNGIERSDLDALEQAWELRLNALESDVRQVRQAQLAFSAQLEMLR</sequence>
<proteinExistence type="predicted"/>
<gene>
    <name evidence="2" type="ORF">LLY24_14955</name>
</gene>
<evidence type="ECO:0000313" key="2">
    <source>
        <dbReference type="EMBL" id="MCS2610617.1"/>
    </source>
</evidence>
<accession>A0ABT2EG99</accession>
<dbReference type="Gene3D" id="1.10.287.1490">
    <property type="match status" value="1"/>
</dbReference>
<evidence type="ECO:0000256" key="1">
    <source>
        <dbReference type="SAM" id="Phobius"/>
    </source>
</evidence>
<keyword evidence="1" id="KW-1133">Transmembrane helix</keyword>
<organism evidence="2 3">
    <name type="scientific">Halomonas dongshanensis</name>
    <dbReference type="NCBI Taxonomy" id="2890835"/>
    <lineage>
        <taxon>Bacteria</taxon>
        <taxon>Pseudomonadati</taxon>
        <taxon>Pseudomonadota</taxon>
        <taxon>Gammaproteobacteria</taxon>
        <taxon>Oceanospirillales</taxon>
        <taxon>Halomonadaceae</taxon>
        <taxon>Halomonas</taxon>
    </lineage>
</organism>
<keyword evidence="1" id="KW-0812">Transmembrane</keyword>
<keyword evidence="1" id="KW-0472">Membrane</keyword>
<comment type="caution">
    <text evidence="2">The sequence shown here is derived from an EMBL/GenBank/DDBJ whole genome shotgun (WGS) entry which is preliminary data.</text>
</comment>
<feature type="transmembrane region" description="Helical" evidence="1">
    <location>
        <begin position="31"/>
        <end position="53"/>
    </location>
</feature>
<evidence type="ECO:0008006" key="4">
    <source>
        <dbReference type="Google" id="ProtNLM"/>
    </source>
</evidence>